<gene>
    <name evidence="5" type="ORF">HY544_03205</name>
</gene>
<protein>
    <recommendedName>
        <fullName evidence="4">30S ribosomal protein S17e</fullName>
    </recommendedName>
</protein>
<accession>A0A8T3YMH0</accession>
<reference evidence="5" key="1">
    <citation type="submission" date="2020-07" db="EMBL/GenBank/DDBJ databases">
        <title>Huge and variable diversity of episymbiotic CPR bacteria and DPANN archaea in groundwater ecosystems.</title>
        <authorList>
            <person name="He C.Y."/>
            <person name="Keren R."/>
            <person name="Whittaker M."/>
            <person name="Farag I.F."/>
            <person name="Doudna J."/>
            <person name="Cate J.H.D."/>
            <person name="Banfield J.F."/>
        </authorList>
    </citation>
    <scope>NUCLEOTIDE SEQUENCE</scope>
    <source>
        <strain evidence="5">NC_groundwater_1296_Ag_S-0.2um_52_80</strain>
    </source>
</reference>
<name>A0A8T3YMH0_9ARCH</name>
<dbReference type="GO" id="GO:0005840">
    <property type="term" value="C:ribosome"/>
    <property type="evidence" value="ECO:0007669"/>
    <property type="project" value="UniProtKB-KW"/>
</dbReference>
<evidence type="ECO:0000313" key="5">
    <source>
        <dbReference type="EMBL" id="MBI4210486.1"/>
    </source>
</evidence>
<organism evidence="5 6">
    <name type="scientific">Candidatus Iainarchaeum sp</name>
    <dbReference type="NCBI Taxonomy" id="3101447"/>
    <lineage>
        <taxon>Archaea</taxon>
        <taxon>Candidatus Iainarchaeota</taxon>
        <taxon>Candidatus Iainarchaeia</taxon>
        <taxon>Candidatus Iainarchaeales</taxon>
        <taxon>Candidatus Iainarchaeaceae</taxon>
        <taxon>Candidatus Iainarchaeum</taxon>
    </lineage>
</organism>
<evidence type="ECO:0000256" key="4">
    <source>
        <dbReference type="ARBA" id="ARBA00035394"/>
    </source>
</evidence>
<dbReference type="Pfam" id="PF00833">
    <property type="entry name" value="Ribosomal_S17e"/>
    <property type="match status" value="1"/>
</dbReference>
<dbReference type="GO" id="GO:0006412">
    <property type="term" value="P:translation"/>
    <property type="evidence" value="ECO:0007669"/>
    <property type="project" value="InterPro"/>
</dbReference>
<dbReference type="GO" id="GO:1990904">
    <property type="term" value="C:ribonucleoprotein complex"/>
    <property type="evidence" value="ECO:0007669"/>
    <property type="project" value="UniProtKB-KW"/>
</dbReference>
<dbReference type="AlphaFoldDB" id="A0A8T3YMH0"/>
<sequence length="64" mass="7140">MGKAVPQKVKSKAKALFAAYPEQVSEDFESNKKFVDTFDMPLSMTERNLVAGFLTRMKIKAKAA</sequence>
<dbReference type="Proteomes" id="UP000732298">
    <property type="component" value="Unassembled WGS sequence"/>
</dbReference>
<comment type="similarity">
    <text evidence="1">Belongs to the eukaryotic ribosomal protein eS17 family.</text>
</comment>
<dbReference type="SUPFAM" id="SSF116820">
    <property type="entry name" value="Rps17e-like"/>
    <property type="match status" value="1"/>
</dbReference>
<evidence type="ECO:0000313" key="6">
    <source>
        <dbReference type="Proteomes" id="UP000732298"/>
    </source>
</evidence>
<evidence type="ECO:0000256" key="3">
    <source>
        <dbReference type="ARBA" id="ARBA00023274"/>
    </source>
</evidence>
<keyword evidence="2 5" id="KW-0689">Ribosomal protein</keyword>
<dbReference type="Gene3D" id="1.10.60.20">
    <property type="entry name" value="Ribosomal protein S17e-like"/>
    <property type="match status" value="1"/>
</dbReference>
<evidence type="ECO:0000256" key="2">
    <source>
        <dbReference type="ARBA" id="ARBA00022980"/>
    </source>
</evidence>
<evidence type="ECO:0000256" key="1">
    <source>
        <dbReference type="ARBA" id="ARBA00010444"/>
    </source>
</evidence>
<dbReference type="InterPro" id="IPR001210">
    <property type="entry name" value="Ribosomal_eS17"/>
</dbReference>
<dbReference type="GO" id="GO:0003735">
    <property type="term" value="F:structural constituent of ribosome"/>
    <property type="evidence" value="ECO:0007669"/>
    <property type="project" value="InterPro"/>
</dbReference>
<dbReference type="InterPro" id="IPR036401">
    <property type="entry name" value="Ribosomal_eS17_sf"/>
</dbReference>
<comment type="caution">
    <text evidence="5">The sequence shown here is derived from an EMBL/GenBank/DDBJ whole genome shotgun (WGS) entry which is preliminary data.</text>
</comment>
<dbReference type="EMBL" id="JACQPB010000034">
    <property type="protein sequence ID" value="MBI4210486.1"/>
    <property type="molecule type" value="Genomic_DNA"/>
</dbReference>
<proteinExistence type="inferred from homology"/>
<keyword evidence="3" id="KW-0687">Ribonucleoprotein</keyword>